<dbReference type="GO" id="GO:0008270">
    <property type="term" value="F:zinc ion binding"/>
    <property type="evidence" value="ECO:0007669"/>
    <property type="project" value="InterPro"/>
</dbReference>
<proteinExistence type="inferred from homology"/>
<dbReference type="AlphaFoldDB" id="A0AAN8ZEK9"/>
<comment type="caution">
    <text evidence="3">The sequence shown here is derived from an EMBL/GenBank/DDBJ whole genome shotgun (WGS) entry which is preliminary data.</text>
</comment>
<name>A0AAN8ZEK9_9MAGN</name>
<dbReference type="Proteomes" id="UP001370490">
    <property type="component" value="Unassembled WGS sequence"/>
</dbReference>
<sequence>MEKFKETIRSGLQLTQITFVSFLNACTHGGLFDLAFKMLNAMTIEYGVEPQMEYYGCVVDLLGGLGRDFRHPKGEDIYRKPDEINQMLRSKGYSAATEVALQDIGDPEMEWSLAIHRERLAICYGLISTELGTILRVVTNSRVCHDCHSMIKLVAKVNPWKNCGERSEWVPSF</sequence>
<accession>A0AAN8ZEK9</accession>
<dbReference type="InterPro" id="IPR011990">
    <property type="entry name" value="TPR-like_helical_dom_sf"/>
</dbReference>
<organism evidence="3 4">
    <name type="scientific">Dillenia turbinata</name>
    <dbReference type="NCBI Taxonomy" id="194707"/>
    <lineage>
        <taxon>Eukaryota</taxon>
        <taxon>Viridiplantae</taxon>
        <taxon>Streptophyta</taxon>
        <taxon>Embryophyta</taxon>
        <taxon>Tracheophyta</taxon>
        <taxon>Spermatophyta</taxon>
        <taxon>Magnoliopsida</taxon>
        <taxon>eudicotyledons</taxon>
        <taxon>Gunneridae</taxon>
        <taxon>Pentapetalae</taxon>
        <taxon>Dilleniales</taxon>
        <taxon>Dilleniaceae</taxon>
        <taxon>Dillenia</taxon>
    </lineage>
</organism>
<keyword evidence="4" id="KW-1185">Reference proteome</keyword>
<dbReference type="InterPro" id="IPR032867">
    <property type="entry name" value="DYW_dom"/>
</dbReference>
<protein>
    <submittedName>
        <fullName evidence="3">DYW domain</fullName>
    </submittedName>
</protein>
<evidence type="ECO:0000256" key="1">
    <source>
        <dbReference type="ARBA" id="ARBA00006643"/>
    </source>
</evidence>
<dbReference type="GO" id="GO:0009451">
    <property type="term" value="P:RNA modification"/>
    <property type="evidence" value="ECO:0007669"/>
    <property type="project" value="InterPro"/>
</dbReference>
<dbReference type="Gene3D" id="1.25.40.10">
    <property type="entry name" value="Tetratricopeptide repeat domain"/>
    <property type="match status" value="1"/>
</dbReference>
<evidence type="ECO:0000313" key="4">
    <source>
        <dbReference type="Proteomes" id="UP001370490"/>
    </source>
</evidence>
<evidence type="ECO:0000313" key="3">
    <source>
        <dbReference type="EMBL" id="KAK6937904.1"/>
    </source>
</evidence>
<evidence type="ECO:0000259" key="2">
    <source>
        <dbReference type="Pfam" id="PF14432"/>
    </source>
</evidence>
<reference evidence="3 4" key="1">
    <citation type="submission" date="2023-12" db="EMBL/GenBank/DDBJ databases">
        <title>A high-quality genome assembly for Dillenia turbinata (Dilleniales).</title>
        <authorList>
            <person name="Chanderbali A."/>
        </authorList>
    </citation>
    <scope>NUCLEOTIDE SEQUENCE [LARGE SCALE GENOMIC DNA]</scope>
    <source>
        <strain evidence="3">LSX21</strain>
        <tissue evidence="3">Leaf</tissue>
    </source>
</reference>
<gene>
    <name evidence="3" type="ORF">RJ641_031412</name>
</gene>
<dbReference type="EMBL" id="JBAMMX010000006">
    <property type="protein sequence ID" value="KAK6937904.1"/>
    <property type="molecule type" value="Genomic_DNA"/>
</dbReference>
<dbReference type="GO" id="GO:0003723">
    <property type="term" value="F:RNA binding"/>
    <property type="evidence" value="ECO:0007669"/>
    <property type="project" value="InterPro"/>
</dbReference>
<feature type="domain" description="DYW" evidence="2">
    <location>
        <begin position="92"/>
        <end position="158"/>
    </location>
</feature>
<dbReference type="Pfam" id="PF14432">
    <property type="entry name" value="DYW_deaminase"/>
    <property type="match status" value="1"/>
</dbReference>
<dbReference type="PANTHER" id="PTHR47926">
    <property type="entry name" value="PENTATRICOPEPTIDE REPEAT-CONTAINING PROTEIN"/>
    <property type="match status" value="1"/>
</dbReference>
<dbReference type="InterPro" id="IPR046960">
    <property type="entry name" value="PPR_At4g14850-like_plant"/>
</dbReference>
<comment type="similarity">
    <text evidence="1">Belongs to the PPR family. PCMP-H subfamily.</text>
</comment>